<protein>
    <submittedName>
        <fullName evidence="2">Wd 3 repeat and fyve domain-containing protein</fullName>
    </submittedName>
</protein>
<proteinExistence type="predicted"/>
<dbReference type="AlphaFoldDB" id="A0A3R5TQ09"/>
<sequence length="156" mass="17808">LRSVQILFFFTKSDQFVKFLLNISGVLSEHPARKFVVDFLRTIILDSFSQQYSPKPVLDVVLDASPDNATRQQRHEFQTEIMKTIMEHLVAADVLLGEQAALPIATGGSYVSMANNVFYFASRVVDKLWQSVFMRESKEVFEFISKLIAQAKRKVT</sequence>
<keyword evidence="3" id="KW-1185">Reference proteome</keyword>
<dbReference type="Proteomes" id="UP000266721">
    <property type="component" value="Unassembled WGS sequence"/>
</dbReference>
<evidence type="ECO:0000256" key="1">
    <source>
        <dbReference type="ARBA" id="ARBA00022574"/>
    </source>
</evidence>
<gene>
    <name evidence="2" type="ORF">AM593_00634</name>
</gene>
<dbReference type="EMBL" id="KV617009">
    <property type="protein sequence ID" value="OPL20203.1"/>
    <property type="molecule type" value="Genomic_DNA"/>
</dbReference>
<reference evidence="2 3" key="1">
    <citation type="journal article" date="2016" name="PLoS ONE">
        <title>A First Insight into the Genome of the Filter-Feeder Mussel Mytilus galloprovincialis.</title>
        <authorList>
            <person name="Murgarella M."/>
            <person name="Puiu D."/>
            <person name="Novoa B."/>
            <person name="Figueras A."/>
            <person name="Posada D."/>
            <person name="Canchaya C."/>
        </authorList>
    </citation>
    <scope>NUCLEOTIDE SEQUENCE [LARGE SCALE GENOMIC DNA]</scope>
    <source>
        <tissue evidence="2">Muscle</tissue>
    </source>
</reference>
<dbReference type="PANTHER" id="PTHR46108">
    <property type="entry name" value="BLUE CHEESE"/>
    <property type="match status" value="1"/>
</dbReference>
<accession>A0A3R5TQ09</accession>
<feature type="non-terminal residue" evidence="2">
    <location>
        <position position="156"/>
    </location>
</feature>
<name>A0A3R5TQ09_MYTGA</name>
<dbReference type="PANTHER" id="PTHR46108:SF4">
    <property type="entry name" value="BLUE CHEESE"/>
    <property type="match status" value="1"/>
</dbReference>
<keyword evidence="1" id="KW-0853">WD repeat</keyword>
<organism evidence="2 3">
    <name type="scientific">Mytilus galloprovincialis</name>
    <name type="common">Mediterranean mussel</name>
    <dbReference type="NCBI Taxonomy" id="29158"/>
    <lineage>
        <taxon>Eukaryota</taxon>
        <taxon>Metazoa</taxon>
        <taxon>Spiralia</taxon>
        <taxon>Lophotrochozoa</taxon>
        <taxon>Mollusca</taxon>
        <taxon>Bivalvia</taxon>
        <taxon>Autobranchia</taxon>
        <taxon>Pteriomorphia</taxon>
        <taxon>Mytilida</taxon>
        <taxon>Mytiloidea</taxon>
        <taxon>Mytilidae</taxon>
        <taxon>Mytilinae</taxon>
        <taxon>Mytilus</taxon>
    </lineage>
</organism>
<evidence type="ECO:0000313" key="2">
    <source>
        <dbReference type="EMBL" id="OPL20203.1"/>
    </source>
</evidence>
<feature type="non-terminal residue" evidence="2">
    <location>
        <position position="1"/>
    </location>
</feature>
<dbReference type="InterPro" id="IPR051944">
    <property type="entry name" value="BEACH_domain_protein"/>
</dbReference>
<evidence type="ECO:0000313" key="3">
    <source>
        <dbReference type="Proteomes" id="UP000266721"/>
    </source>
</evidence>